<evidence type="ECO:0000256" key="5">
    <source>
        <dbReference type="ARBA" id="ARBA00022679"/>
    </source>
</evidence>
<protein>
    <submittedName>
        <fullName evidence="9">Glycosyl transferase family 2</fullName>
    </submittedName>
</protein>
<dbReference type="GO" id="GO:0050501">
    <property type="term" value="F:hyaluronan synthase activity"/>
    <property type="evidence" value="ECO:0007669"/>
    <property type="project" value="TreeGrafter"/>
</dbReference>
<comment type="caution">
    <text evidence="9">The sequence shown here is derived from an EMBL/GenBank/DDBJ whole genome shotgun (WGS) entry which is preliminary data.</text>
</comment>
<dbReference type="CDD" id="cd06423">
    <property type="entry name" value="CESA_like"/>
    <property type="match status" value="1"/>
</dbReference>
<reference evidence="9 10" key="1">
    <citation type="journal article" date="2015" name="Nature">
        <title>rRNA introns, odd ribosomes, and small enigmatic genomes across a large radiation of phyla.</title>
        <authorList>
            <person name="Brown C.T."/>
            <person name="Hug L.A."/>
            <person name="Thomas B.C."/>
            <person name="Sharon I."/>
            <person name="Castelle C.J."/>
            <person name="Singh A."/>
            <person name="Wilkins M.J."/>
            <person name="Williams K.H."/>
            <person name="Banfield J.F."/>
        </authorList>
    </citation>
    <scope>NUCLEOTIDE SEQUENCE [LARGE SCALE GENOMIC DNA]</scope>
</reference>
<keyword evidence="7" id="KW-0812">Transmembrane</keyword>
<comment type="subcellular location">
    <subcellularLocation>
        <location evidence="1">Cell membrane</location>
    </subcellularLocation>
</comment>
<comment type="similarity">
    <text evidence="2">Belongs to the NodC/HAS family.</text>
</comment>
<keyword evidence="3" id="KW-1003">Cell membrane</keyword>
<dbReference type="Proteomes" id="UP000034753">
    <property type="component" value="Unassembled WGS sequence"/>
</dbReference>
<sequence>MTTQVLNFVKQNYLRLNFSDLAYQLFLLFLGIITLFLIVLVKTKTTTEFLSDPLLLFYTIFVTTFQLSRVVGAMFYRYSASKIILGNMGGAYEPSVTFVIPCKNEEKSITKTIEKSFETDYPKEKIEVIVINDGSTDGTINVLNDLKKRFEKLVVVNWKVNRGKRYGMAEGFRMAKGEIIVQLDSDSYIEPKTFRNLIKPFQNPQIGAVCAHADPENADENLLTKMQAAYYFISFRILKAAESTFFAVFCCSGCSSAYRKSIILPILDEWLNERFLGLPVTWGDDRALTNRVLKLGSKTIYTDEVQAYTICPNNLKTFLKQQVRWKKGWFVNSMFASRFVYKKQPFVATTYFFPLIFVTLATPFMATRALIYNPIFRDVTPLFYIAGVFLVACIMVLYYRSVARDNKYWPYVFVWSLINMILLSFILFYALATIQNRKWGTR</sequence>
<dbReference type="InterPro" id="IPR001173">
    <property type="entry name" value="Glyco_trans_2-like"/>
</dbReference>
<keyword evidence="6 7" id="KW-0472">Membrane</keyword>
<dbReference type="PATRIC" id="fig|1618429.3.peg.1035"/>
<dbReference type="PANTHER" id="PTHR22913">
    <property type="entry name" value="HYALURONAN SYNTHASE"/>
    <property type="match status" value="1"/>
</dbReference>
<feature type="transmembrane region" description="Helical" evidence="7">
    <location>
        <begin position="53"/>
        <end position="76"/>
    </location>
</feature>
<feature type="transmembrane region" description="Helical" evidence="7">
    <location>
        <begin position="21"/>
        <end position="41"/>
    </location>
</feature>
<gene>
    <name evidence="9" type="ORF">UU67_C0062G0002</name>
</gene>
<evidence type="ECO:0000256" key="4">
    <source>
        <dbReference type="ARBA" id="ARBA00022676"/>
    </source>
</evidence>
<evidence type="ECO:0000313" key="9">
    <source>
        <dbReference type="EMBL" id="KKS11844.1"/>
    </source>
</evidence>
<evidence type="ECO:0000256" key="7">
    <source>
        <dbReference type="SAM" id="Phobius"/>
    </source>
</evidence>
<evidence type="ECO:0000256" key="6">
    <source>
        <dbReference type="ARBA" id="ARBA00023136"/>
    </source>
</evidence>
<dbReference type="GO" id="GO:0030213">
    <property type="term" value="P:hyaluronan biosynthetic process"/>
    <property type="evidence" value="ECO:0007669"/>
    <property type="project" value="TreeGrafter"/>
</dbReference>
<dbReference type="Pfam" id="PF00535">
    <property type="entry name" value="Glycos_transf_2"/>
    <property type="match status" value="1"/>
</dbReference>
<keyword evidence="7" id="KW-1133">Transmembrane helix</keyword>
<feature type="transmembrane region" description="Helical" evidence="7">
    <location>
        <begin position="382"/>
        <end position="399"/>
    </location>
</feature>
<dbReference type="GO" id="GO:0085029">
    <property type="term" value="P:extracellular matrix assembly"/>
    <property type="evidence" value="ECO:0007669"/>
    <property type="project" value="TreeGrafter"/>
</dbReference>
<feature type="transmembrane region" description="Helical" evidence="7">
    <location>
        <begin position="411"/>
        <end position="432"/>
    </location>
</feature>
<evidence type="ECO:0000259" key="8">
    <source>
        <dbReference type="Pfam" id="PF00535"/>
    </source>
</evidence>
<keyword evidence="5 9" id="KW-0808">Transferase</keyword>
<dbReference type="GO" id="GO:0005886">
    <property type="term" value="C:plasma membrane"/>
    <property type="evidence" value="ECO:0007669"/>
    <property type="project" value="UniProtKB-SubCell"/>
</dbReference>
<feature type="domain" description="Glycosyltransferase 2-like" evidence="8">
    <location>
        <begin position="98"/>
        <end position="262"/>
    </location>
</feature>
<dbReference type="Gene3D" id="3.90.550.10">
    <property type="entry name" value="Spore Coat Polysaccharide Biosynthesis Protein SpsA, Chain A"/>
    <property type="match status" value="1"/>
</dbReference>
<evidence type="ECO:0000256" key="3">
    <source>
        <dbReference type="ARBA" id="ARBA00022475"/>
    </source>
</evidence>
<dbReference type="AlphaFoldDB" id="A0A0G0WFU3"/>
<dbReference type="InterPro" id="IPR029044">
    <property type="entry name" value="Nucleotide-diphossugar_trans"/>
</dbReference>
<evidence type="ECO:0000256" key="2">
    <source>
        <dbReference type="ARBA" id="ARBA00006782"/>
    </source>
</evidence>
<evidence type="ECO:0000256" key="1">
    <source>
        <dbReference type="ARBA" id="ARBA00004236"/>
    </source>
</evidence>
<name>A0A0G0WFU3_9BACT</name>
<dbReference type="EMBL" id="LCBN01000062">
    <property type="protein sequence ID" value="KKS11844.1"/>
    <property type="molecule type" value="Genomic_DNA"/>
</dbReference>
<accession>A0A0G0WFU3</accession>
<proteinExistence type="inferred from homology"/>
<feature type="transmembrane region" description="Helical" evidence="7">
    <location>
        <begin position="351"/>
        <end position="370"/>
    </location>
</feature>
<dbReference type="SUPFAM" id="SSF53448">
    <property type="entry name" value="Nucleotide-diphospho-sugar transferases"/>
    <property type="match status" value="1"/>
</dbReference>
<organism evidence="9 10">
    <name type="scientific">Candidatus Daviesbacteria bacterium GW2011_GWB1_41_5</name>
    <dbReference type="NCBI Taxonomy" id="1618429"/>
    <lineage>
        <taxon>Bacteria</taxon>
        <taxon>Candidatus Daviesiibacteriota</taxon>
    </lineage>
</organism>
<keyword evidence="4" id="KW-0328">Glycosyltransferase</keyword>
<evidence type="ECO:0000313" key="10">
    <source>
        <dbReference type="Proteomes" id="UP000034753"/>
    </source>
</evidence>
<dbReference type="PANTHER" id="PTHR22913:SF12">
    <property type="entry name" value="MANNURONAN SYNTHASE"/>
    <property type="match status" value="1"/>
</dbReference>